<feature type="domain" description="Resolvase/invertase-type recombinase catalytic" evidence="2">
    <location>
        <begin position="6"/>
        <end position="109"/>
    </location>
</feature>
<reference evidence="3 4" key="1">
    <citation type="submission" date="2018-09" db="EMBL/GenBank/DDBJ databases">
        <title>YIM 75507 draft genome.</title>
        <authorList>
            <person name="Tang S."/>
            <person name="Feng Y."/>
        </authorList>
    </citation>
    <scope>NUCLEOTIDE SEQUENCE [LARGE SCALE GENOMIC DNA]</scope>
    <source>
        <strain evidence="3 4">YIM 75507</strain>
    </source>
</reference>
<comment type="caution">
    <text evidence="3">The sequence shown here is derived from an EMBL/GenBank/DDBJ whole genome shotgun (WGS) entry which is preliminary data.</text>
</comment>
<dbReference type="EMBL" id="QZEY01000017">
    <property type="protein sequence ID" value="RJL23914.1"/>
    <property type="molecule type" value="Genomic_DNA"/>
</dbReference>
<dbReference type="Gene3D" id="3.40.50.1390">
    <property type="entry name" value="Resolvase, N-terminal catalytic domain"/>
    <property type="match status" value="1"/>
</dbReference>
<accession>A0A3A4ABQ1</accession>
<evidence type="ECO:0000256" key="1">
    <source>
        <dbReference type="SAM" id="MobiDB-lite"/>
    </source>
</evidence>
<protein>
    <recommendedName>
        <fullName evidence="2">Resolvase/invertase-type recombinase catalytic domain-containing protein</fullName>
    </recommendedName>
</protein>
<dbReference type="GO" id="GO:0003677">
    <property type="term" value="F:DNA binding"/>
    <property type="evidence" value="ECO:0007669"/>
    <property type="project" value="InterPro"/>
</dbReference>
<gene>
    <name evidence="3" type="ORF">D5H75_31240</name>
</gene>
<dbReference type="InterPro" id="IPR006119">
    <property type="entry name" value="Resolv_N"/>
</dbReference>
<evidence type="ECO:0000259" key="2">
    <source>
        <dbReference type="PROSITE" id="PS51736"/>
    </source>
</evidence>
<dbReference type="PROSITE" id="PS51736">
    <property type="entry name" value="RECOMBINASES_3"/>
    <property type="match status" value="1"/>
</dbReference>
<evidence type="ECO:0000313" key="3">
    <source>
        <dbReference type="EMBL" id="RJL23914.1"/>
    </source>
</evidence>
<keyword evidence="4" id="KW-1185">Reference proteome</keyword>
<dbReference type="InterPro" id="IPR036162">
    <property type="entry name" value="Resolvase-like_N_sf"/>
</dbReference>
<feature type="region of interest" description="Disordered" evidence="1">
    <location>
        <begin position="1"/>
        <end position="21"/>
    </location>
</feature>
<dbReference type="RefSeq" id="WP_119930170.1">
    <property type="nucleotide sequence ID" value="NZ_QZEY01000017.1"/>
</dbReference>
<organism evidence="3 4">
    <name type="scientific">Bailinhaonella thermotolerans</name>
    <dbReference type="NCBI Taxonomy" id="1070861"/>
    <lineage>
        <taxon>Bacteria</taxon>
        <taxon>Bacillati</taxon>
        <taxon>Actinomycetota</taxon>
        <taxon>Actinomycetes</taxon>
        <taxon>Streptosporangiales</taxon>
        <taxon>Streptosporangiaceae</taxon>
        <taxon>Bailinhaonella</taxon>
    </lineage>
</organism>
<dbReference type="SUPFAM" id="SSF53041">
    <property type="entry name" value="Resolvase-like"/>
    <property type="match status" value="1"/>
</dbReference>
<dbReference type="OrthoDB" id="3405463at2"/>
<dbReference type="AlphaFoldDB" id="A0A3A4ABQ1"/>
<evidence type="ECO:0000313" key="4">
    <source>
        <dbReference type="Proteomes" id="UP000265768"/>
    </source>
</evidence>
<proteinExistence type="predicted"/>
<sequence length="109" mass="12264">MAQMPMNTVHVRGHRASEKENLDRRLDALQAAGREPIFSDEPSGRNADRPEFARALDVCRQGDVLVVAGTYRILARSLADLLTIVNDLGRRGARSRRRRSRRGGRSRRG</sequence>
<dbReference type="Pfam" id="PF00239">
    <property type="entry name" value="Resolvase"/>
    <property type="match status" value="1"/>
</dbReference>
<dbReference type="Proteomes" id="UP000265768">
    <property type="component" value="Unassembled WGS sequence"/>
</dbReference>
<dbReference type="GO" id="GO:0000150">
    <property type="term" value="F:DNA strand exchange activity"/>
    <property type="evidence" value="ECO:0007669"/>
    <property type="project" value="InterPro"/>
</dbReference>
<name>A0A3A4ABQ1_9ACTN</name>